<feature type="region of interest" description="Disordered" evidence="5">
    <location>
        <begin position="1"/>
        <end position="120"/>
    </location>
</feature>
<dbReference type="PANTHER" id="PTHR30055">
    <property type="entry name" value="HTH-TYPE TRANSCRIPTIONAL REGULATOR RUTR"/>
    <property type="match status" value="1"/>
</dbReference>
<organism evidence="7 8">
    <name type="scientific">Caulobacter endophyticus</name>
    <dbReference type="NCBI Taxonomy" id="2172652"/>
    <lineage>
        <taxon>Bacteria</taxon>
        <taxon>Pseudomonadati</taxon>
        <taxon>Pseudomonadota</taxon>
        <taxon>Alphaproteobacteria</taxon>
        <taxon>Caulobacterales</taxon>
        <taxon>Caulobacteraceae</taxon>
        <taxon>Caulobacter</taxon>
    </lineage>
</organism>
<evidence type="ECO:0000256" key="3">
    <source>
        <dbReference type="ARBA" id="ARBA00023163"/>
    </source>
</evidence>
<keyword evidence="2 4" id="KW-0238">DNA-binding</keyword>
<dbReference type="PRINTS" id="PR00455">
    <property type="entry name" value="HTHTETR"/>
</dbReference>
<feature type="region of interest" description="Disordered" evidence="5">
    <location>
        <begin position="308"/>
        <end position="345"/>
    </location>
</feature>
<evidence type="ECO:0000256" key="2">
    <source>
        <dbReference type="ARBA" id="ARBA00023125"/>
    </source>
</evidence>
<dbReference type="InterPro" id="IPR009057">
    <property type="entry name" value="Homeodomain-like_sf"/>
</dbReference>
<dbReference type="PROSITE" id="PS50977">
    <property type="entry name" value="HTH_TETR_2"/>
    <property type="match status" value="1"/>
</dbReference>
<dbReference type="GO" id="GO:0003700">
    <property type="term" value="F:DNA-binding transcription factor activity"/>
    <property type="evidence" value="ECO:0007669"/>
    <property type="project" value="TreeGrafter"/>
</dbReference>
<dbReference type="AlphaFoldDB" id="A0A2T9JID5"/>
<accession>A0A2T9JID5</accession>
<dbReference type="Gene3D" id="1.10.357.10">
    <property type="entry name" value="Tetracycline Repressor, domain 2"/>
    <property type="match status" value="1"/>
</dbReference>
<evidence type="ECO:0000256" key="4">
    <source>
        <dbReference type="PROSITE-ProRule" id="PRU00335"/>
    </source>
</evidence>
<keyword evidence="8" id="KW-1185">Reference proteome</keyword>
<keyword evidence="1" id="KW-0805">Transcription regulation</keyword>
<feature type="compositionally biased region" description="Low complexity" evidence="5">
    <location>
        <begin position="331"/>
        <end position="345"/>
    </location>
</feature>
<evidence type="ECO:0000256" key="5">
    <source>
        <dbReference type="SAM" id="MobiDB-lite"/>
    </source>
</evidence>
<feature type="domain" description="HTH tetR-type" evidence="6">
    <location>
        <begin position="119"/>
        <end position="179"/>
    </location>
</feature>
<reference evidence="7 8" key="1">
    <citation type="submission" date="2018-04" db="EMBL/GenBank/DDBJ databases">
        <title>The genome sequence of Caulobacter sp. 744.</title>
        <authorList>
            <person name="Gao J."/>
            <person name="Sun J."/>
        </authorList>
    </citation>
    <scope>NUCLEOTIDE SEQUENCE [LARGE SCALE GENOMIC DNA]</scope>
    <source>
        <strain evidence="7 8">774</strain>
    </source>
</reference>
<feature type="compositionally biased region" description="Gly residues" evidence="5">
    <location>
        <begin position="52"/>
        <end position="68"/>
    </location>
</feature>
<dbReference type="SUPFAM" id="SSF46689">
    <property type="entry name" value="Homeodomain-like"/>
    <property type="match status" value="1"/>
</dbReference>
<dbReference type="GO" id="GO:0000976">
    <property type="term" value="F:transcription cis-regulatory region binding"/>
    <property type="evidence" value="ECO:0007669"/>
    <property type="project" value="TreeGrafter"/>
</dbReference>
<evidence type="ECO:0000256" key="1">
    <source>
        <dbReference type="ARBA" id="ARBA00023015"/>
    </source>
</evidence>
<gene>
    <name evidence="7" type="ORF">DDF67_21075</name>
</gene>
<dbReference type="PANTHER" id="PTHR30055:SF234">
    <property type="entry name" value="HTH-TYPE TRANSCRIPTIONAL REGULATOR BETI"/>
    <property type="match status" value="1"/>
</dbReference>
<evidence type="ECO:0000259" key="6">
    <source>
        <dbReference type="PROSITE" id="PS50977"/>
    </source>
</evidence>
<dbReference type="EMBL" id="QDKQ01000069">
    <property type="protein sequence ID" value="PVM83429.1"/>
    <property type="molecule type" value="Genomic_DNA"/>
</dbReference>
<dbReference type="InterPro" id="IPR050109">
    <property type="entry name" value="HTH-type_TetR-like_transc_reg"/>
</dbReference>
<name>A0A2T9JID5_9CAUL</name>
<dbReference type="Proteomes" id="UP000245073">
    <property type="component" value="Unassembled WGS sequence"/>
</dbReference>
<feature type="compositionally biased region" description="Polar residues" evidence="5">
    <location>
        <begin position="315"/>
        <end position="330"/>
    </location>
</feature>
<evidence type="ECO:0000313" key="7">
    <source>
        <dbReference type="EMBL" id="PVM83429.1"/>
    </source>
</evidence>
<evidence type="ECO:0000313" key="8">
    <source>
        <dbReference type="Proteomes" id="UP000245073"/>
    </source>
</evidence>
<keyword evidence="3" id="KW-0804">Transcription</keyword>
<protein>
    <recommendedName>
        <fullName evidence="6">HTH tetR-type domain-containing protein</fullName>
    </recommendedName>
</protein>
<feature type="DNA-binding region" description="H-T-H motif" evidence="4">
    <location>
        <begin position="142"/>
        <end position="161"/>
    </location>
</feature>
<comment type="caution">
    <text evidence="7">The sequence shown here is derived from an EMBL/GenBank/DDBJ whole genome shotgun (WGS) entry which is preliminary data.</text>
</comment>
<dbReference type="Pfam" id="PF00440">
    <property type="entry name" value="TetR_N"/>
    <property type="match status" value="1"/>
</dbReference>
<sequence>MARQPRPLPSGRQRSPGAGSRPADLDRHRRPGHGGPASHGCRRDRQAAVAGRPGGGRGGADAGNGFRSGVGPAAVQLPGQAAAGRPDHQDQSWSPRAVDGGALGMAGAKPRRTQAERSDETRARVLEAAIGCLHRHGYAAATALLVAREAGVSRGAMLHQFPTKVDLMLYVVRAVYDREVAEYVTRLRPVRDLREQVLALPELVWDVLSRPSGVAVLEILQGSRSDPQLAERLLPLQDAIEIEALAWTARYDAVFGAPVAQDLIRIIVWSIRGLSVAQTLEGDADLRKSVRLLREMIAASLPTVQGGETPFAARSATSSLARQGSATPTKAPSGRTSSRRSPTAS</sequence>
<proteinExistence type="predicted"/>
<dbReference type="InterPro" id="IPR001647">
    <property type="entry name" value="HTH_TetR"/>
</dbReference>